<feature type="transmembrane region" description="Helical" evidence="7">
    <location>
        <begin position="110"/>
        <end position="135"/>
    </location>
</feature>
<dbReference type="InterPro" id="IPR004681">
    <property type="entry name" value="TRAP_DctM"/>
</dbReference>
<dbReference type="GO" id="GO:0022857">
    <property type="term" value="F:transmembrane transporter activity"/>
    <property type="evidence" value="ECO:0007669"/>
    <property type="project" value="UniProtKB-UniRule"/>
</dbReference>
<evidence type="ECO:0000256" key="2">
    <source>
        <dbReference type="ARBA" id="ARBA00022475"/>
    </source>
</evidence>
<evidence type="ECO:0000256" key="5">
    <source>
        <dbReference type="ARBA" id="ARBA00022989"/>
    </source>
</evidence>
<organism evidence="9">
    <name type="scientific">uncultured Alphaproteobacteria bacterium</name>
    <dbReference type="NCBI Taxonomy" id="91750"/>
    <lineage>
        <taxon>Bacteria</taxon>
        <taxon>Pseudomonadati</taxon>
        <taxon>Pseudomonadota</taxon>
        <taxon>Alphaproteobacteria</taxon>
        <taxon>environmental samples</taxon>
    </lineage>
</organism>
<feature type="transmembrane region" description="Helical" evidence="7">
    <location>
        <begin position="32"/>
        <end position="52"/>
    </location>
</feature>
<feature type="transmembrane region" description="Helical" evidence="7">
    <location>
        <begin position="333"/>
        <end position="361"/>
    </location>
</feature>
<gene>
    <name evidence="9" type="ORF">KL86APRO_30087</name>
</gene>
<feature type="transmembrane region" description="Helical" evidence="7">
    <location>
        <begin position="412"/>
        <end position="433"/>
    </location>
</feature>
<feature type="transmembrane region" description="Helical" evidence="7">
    <location>
        <begin position="7"/>
        <end position="26"/>
    </location>
</feature>
<dbReference type="PANTHER" id="PTHR33362:SF7">
    <property type="entry name" value="SLL1103 PROTEIN"/>
    <property type="match status" value="1"/>
</dbReference>
<feature type="transmembrane region" description="Helical" evidence="7">
    <location>
        <begin position="183"/>
        <end position="203"/>
    </location>
</feature>
<feature type="domain" description="TRAP C4-dicarboxylate transport system permease DctM subunit" evidence="8">
    <location>
        <begin position="17"/>
        <end position="435"/>
    </location>
</feature>
<evidence type="ECO:0000256" key="6">
    <source>
        <dbReference type="ARBA" id="ARBA00023136"/>
    </source>
</evidence>
<dbReference type="AlphaFoldDB" id="A0A212KLN5"/>
<evidence type="ECO:0000256" key="4">
    <source>
        <dbReference type="ARBA" id="ARBA00022692"/>
    </source>
</evidence>
<dbReference type="NCBIfam" id="TIGR00786">
    <property type="entry name" value="dctM"/>
    <property type="match status" value="1"/>
</dbReference>
<keyword evidence="7" id="KW-0813">Transport</keyword>
<evidence type="ECO:0000256" key="7">
    <source>
        <dbReference type="RuleBase" id="RU369079"/>
    </source>
</evidence>
<evidence type="ECO:0000256" key="3">
    <source>
        <dbReference type="ARBA" id="ARBA00022519"/>
    </source>
</evidence>
<keyword evidence="6 7" id="KW-0472">Membrane</keyword>
<dbReference type="Pfam" id="PF06808">
    <property type="entry name" value="DctM"/>
    <property type="match status" value="1"/>
</dbReference>
<comment type="subunit">
    <text evidence="7">The complex comprises the extracytoplasmic solute receptor protein and the two transmembrane proteins.</text>
</comment>
<feature type="transmembrane region" description="Helical" evidence="7">
    <location>
        <begin position="231"/>
        <end position="250"/>
    </location>
</feature>
<feature type="transmembrane region" description="Helical" evidence="7">
    <location>
        <begin position="64"/>
        <end position="81"/>
    </location>
</feature>
<comment type="similarity">
    <text evidence="7">Belongs to the TRAP transporter large permease family.</text>
</comment>
<name>A0A212KLN5_9PROT</name>
<keyword evidence="3 7" id="KW-0997">Cell inner membrane</keyword>
<accession>A0A212KLN5</accession>
<protein>
    <recommendedName>
        <fullName evidence="7">TRAP transporter large permease protein</fullName>
    </recommendedName>
</protein>
<evidence type="ECO:0000313" key="9">
    <source>
        <dbReference type="EMBL" id="SBW12550.1"/>
    </source>
</evidence>
<comment type="subcellular location">
    <subcellularLocation>
        <location evidence="1 7">Cell inner membrane</location>
        <topology evidence="1 7">Multi-pass membrane protein</topology>
    </subcellularLocation>
</comment>
<feature type="transmembrane region" description="Helical" evidence="7">
    <location>
        <begin position="373"/>
        <end position="392"/>
    </location>
</feature>
<sequence>MTTLHALGIGPATIILFASMIALLLVGMPLGFLSGLVALLLAYFWFGSGVVLQMVAARVSDFTMSYVFVAVPMFVLMASMLDKTGIAKDLYNAMRIVAGRLRGGVAVQSMIVAVLMAAMSGIIGGETVLLGMLALPQMLRLGYDRNLAIGTVVAGGALGTMVPPSIVLIIYGLSANVSVGDLFVAAVPAAVLLAGLYVAYILAVCHLRPEAGPPIDHSELANLSREDRKKVARDIFIPVLIAGWVLGSIYGGIASVTESACTGVVAVMLAALYRRELSGGIVYGALKQTIRTVGMIIWVGIGATMIIGTYNLMGGDQFIKGLIVGQNLPPLTVILMMMAILLFLGMFLDWVGIALLCMPIFVPIVTDLGYDPIWFGVLFCVNMQVSFLSPPFGPAAFYLKSVAPPGIELTHIFRSVWPFIAMQVVVLAVVMLFPRFTLMML</sequence>
<reference evidence="9" key="1">
    <citation type="submission" date="2016-04" db="EMBL/GenBank/DDBJ databases">
        <authorList>
            <person name="Evans L.H."/>
            <person name="Alamgir A."/>
            <person name="Owens N."/>
            <person name="Weber N.D."/>
            <person name="Virtaneva K."/>
            <person name="Barbian K."/>
            <person name="Babar A."/>
            <person name="Rosenke K."/>
        </authorList>
    </citation>
    <scope>NUCLEOTIDE SEQUENCE</scope>
    <source>
        <strain evidence="9">86</strain>
    </source>
</reference>
<feature type="transmembrane region" description="Helical" evidence="7">
    <location>
        <begin position="293"/>
        <end position="313"/>
    </location>
</feature>
<evidence type="ECO:0000256" key="1">
    <source>
        <dbReference type="ARBA" id="ARBA00004429"/>
    </source>
</evidence>
<proteinExistence type="inferred from homology"/>
<dbReference type="PANTHER" id="PTHR33362">
    <property type="entry name" value="SIALIC ACID TRAP TRANSPORTER PERMEASE PROTEIN SIAT-RELATED"/>
    <property type="match status" value="1"/>
</dbReference>
<keyword evidence="2" id="KW-1003">Cell membrane</keyword>
<keyword evidence="4 7" id="KW-0812">Transmembrane</keyword>
<dbReference type="PIRSF" id="PIRSF006066">
    <property type="entry name" value="HI0050"/>
    <property type="match status" value="1"/>
</dbReference>
<feature type="transmembrane region" description="Helical" evidence="7">
    <location>
        <begin position="147"/>
        <end position="171"/>
    </location>
</feature>
<keyword evidence="5 7" id="KW-1133">Transmembrane helix</keyword>
<comment type="function">
    <text evidence="7">Part of the tripartite ATP-independent periplasmic (TRAP) transport system.</text>
</comment>
<dbReference type="EMBL" id="FLUO01000003">
    <property type="protein sequence ID" value="SBW12550.1"/>
    <property type="molecule type" value="Genomic_DNA"/>
</dbReference>
<dbReference type="GO" id="GO:0005886">
    <property type="term" value="C:plasma membrane"/>
    <property type="evidence" value="ECO:0007669"/>
    <property type="project" value="UniProtKB-SubCell"/>
</dbReference>
<evidence type="ECO:0000259" key="8">
    <source>
        <dbReference type="Pfam" id="PF06808"/>
    </source>
</evidence>
<dbReference type="InterPro" id="IPR010656">
    <property type="entry name" value="DctM"/>
</dbReference>